<keyword evidence="4" id="KW-1185">Reference proteome</keyword>
<dbReference type="RefSeq" id="WP_055086528.1">
    <property type="nucleotide sequence ID" value="NZ_CXSU01000012.1"/>
</dbReference>
<proteinExistence type="predicted"/>
<evidence type="ECO:0000313" key="3">
    <source>
        <dbReference type="EMBL" id="CTQ50782.1"/>
    </source>
</evidence>
<accession>A0A0M6YK98</accession>
<dbReference type="EMBL" id="CXSU01000012">
    <property type="protein sequence ID" value="CTQ50782.1"/>
    <property type="molecule type" value="Genomic_DNA"/>
</dbReference>
<organism evidence="3 4">
    <name type="scientific">Jannaschia donghaensis</name>
    <dbReference type="NCBI Taxonomy" id="420998"/>
    <lineage>
        <taxon>Bacteria</taxon>
        <taxon>Pseudomonadati</taxon>
        <taxon>Pseudomonadota</taxon>
        <taxon>Alphaproteobacteria</taxon>
        <taxon>Rhodobacterales</taxon>
        <taxon>Roseobacteraceae</taxon>
        <taxon>Jannaschia</taxon>
    </lineage>
</organism>
<evidence type="ECO:0000256" key="1">
    <source>
        <dbReference type="SAM" id="MobiDB-lite"/>
    </source>
</evidence>
<dbReference type="STRING" id="420998.JDO7802_02811"/>
<protein>
    <submittedName>
        <fullName evidence="3">Uncharacterized protein</fullName>
    </submittedName>
</protein>
<feature type="signal peptide" evidence="2">
    <location>
        <begin position="1"/>
        <end position="20"/>
    </location>
</feature>
<sequence>MIRAALLTVWLICTAGFAFAQESLRDRFQSASANTATSRIPDRMKDDSFCDRTDLDTISDSPWETSTLLGVTGLSGMMGGAVRFDPSRPGGYDISAPDPSGTRTLTHREVDGFRRILRPMSFADLNMEEQIDGGQTLGYLLGDLSIETASGCPANRLPVFEILDGRDGVHPGRIGYVFFLTSTLGYELSGASSRSDGSGPPLYKSSILMR</sequence>
<feature type="chain" id="PRO_5005807974" evidence="2">
    <location>
        <begin position="21"/>
        <end position="210"/>
    </location>
</feature>
<evidence type="ECO:0000313" key="4">
    <source>
        <dbReference type="Proteomes" id="UP000049222"/>
    </source>
</evidence>
<keyword evidence="2" id="KW-0732">Signal</keyword>
<reference evidence="3 4" key="1">
    <citation type="submission" date="2015-07" db="EMBL/GenBank/DDBJ databases">
        <authorList>
            <person name="Noorani M."/>
        </authorList>
    </citation>
    <scope>NUCLEOTIDE SEQUENCE [LARGE SCALE GENOMIC DNA]</scope>
    <source>
        <strain evidence="3 4">CECT 7802</strain>
    </source>
</reference>
<dbReference type="AlphaFoldDB" id="A0A0M6YK98"/>
<feature type="region of interest" description="Disordered" evidence="1">
    <location>
        <begin position="189"/>
        <end position="210"/>
    </location>
</feature>
<name>A0A0M6YK98_9RHOB</name>
<dbReference type="Proteomes" id="UP000049222">
    <property type="component" value="Unassembled WGS sequence"/>
</dbReference>
<gene>
    <name evidence="3" type="ORF">JDO7802_02811</name>
</gene>
<evidence type="ECO:0000256" key="2">
    <source>
        <dbReference type="SAM" id="SignalP"/>
    </source>
</evidence>